<gene>
    <name evidence="1" type="ORF">TSPGSL018_7424</name>
</gene>
<dbReference type="AlphaFoldDB" id="A0A061RDW9"/>
<proteinExistence type="predicted"/>
<organism evidence="1">
    <name type="scientific">Tetraselmis sp. GSL018</name>
    <dbReference type="NCBI Taxonomy" id="582737"/>
    <lineage>
        <taxon>Eukaryota</taxon>
        <taxon>Viridiplantae</taxon>
        <taxon>Chlorophyta</taxon>
        <taxon>core chlorophytes</taxon>
        <taxon>Chlorodendrophyceae</taxon>
        <taxon>Chlorodendrales</taxon>
        <taxon>Chlorodendraceae</taxon>
        <taxon>Tetraselmis</taxon>
    </lineage>
</organism>
<dbReference type="EMBL" id="GBEZ01017322">
    <property type="protein sequence ID" value="JAC69004.1"/>
    <property type="molecule type" value="Transcribed_RNA"/>
</dbReference>
<feature type="non-terminal residue" evidence="1">
    <location>
        <position position="181"/>
    </location>
</feature>
<accession>A0A061RDW9</accession>
<reference evidence="1" key="1">
    <citation type="submission" date="2014-05" db="EMBL/GenBank/DDBJ databases">
        <title>The transcriptome of the halophilic microalga Tetraselmis sp. GSL018 isolated from the Great Salt Lake, Utah.</title>
        <authorList>
            <person name="Jinkerson R.E."/>
            <person name="D'Adamo S."/>
            <person name="Posewitz M.C."/>
        </authorList>
    </citation>
    <scope>NUCLEOTIDE SEQUENCE</scope>
    <source>
        <strain evidence="1">GSL018</strain>
    </source>
</reference>
<name>A0A061RDW9_9CHLO</name>
<protein>
    <submittedName>
        <fullName evidence="1">Uncharacterized protein</fullName>
    </submittedName>
</protein>
<evidence type="ECO:0000313" key="1">
    <source>
        <dbReference type="EMBL" id="JAC69004.1"/>
    </source>
</evidence>
<dbReference type="PANTHER" id="PTHR21581:SF6">
    <property type="entry name" value="TRAFFICKING PROTEIN PARTICLE COMPLEX SUBUNIT 12"/>
    <property type="match status" value="1"/>
</dbReference>
<dbReference type="PANTHER" id="PTHR21581">
    <property type="entry name" value="D-ALANYL-D-ALANINE CARBOXYPEPTIDASE"/>
    <property type="match status" value="1"/>
</dbReference>
<sequence>MASRSRWEVPSFRKQTDVQFDLDGLRLLALQGCWREITDKFHGLRIQDLPPEDRLAYSAYSILAMLKTRQYSAAALALEALGGLEDSDGSVPFGLRRVAAELPFCLGDARAGFDALYRLSRRCRREAEHVGSGEDAARALWWRRFEAVGLALANRHLCAREHIAALQWLRVLEGRRPGDPR</sequence>